<dbReference type="STRING" id="40998.A0A2P7ZZW7"/>
<evidence type="ECO:0000256" key="1">
    <source>
        <dbReference type="ARBA" id="ARBA00004141"/>
    </source>
</evidence>
<dbReference type="AlphaFoldDB" id="A0A2P7ZZW7"/>
<feature type="transmembrane region" description="Helical" evidence="7">
    <location>
        <begin position="90"/>
        <end position="114"/>
    </location>
</feature>
<reference evidence="9 10" key="1">
    <citation type="submission" date="2017-05" db="EMBL/GenBank/DDBJ databases">
        <title>Draft genome sequence of Elsinoe australis.</title>
        <authorList>
            <person name="Cheng Q."/>
        </authorList>
    </citation>
    <scope>NUCLEOTIDE SEQUENCE [LARGE SCALE GENOMIC DNA]</scope>
    <source>
        <strain evidence="9 10">NL1</strain>
    </source>
</reference>
<feature type="transmembrane region" description="Helical" evidence="7">
    <location>
        <begin position="247"/>
        <end position="267"/>
    </location>
</feature>
<comment type="similarity">
    <text evidence="5">Belongs to the SAT4 family.</text>
</comment>
<evidence type="ECO:0000256" key="6">
    <source>
        <dbReference type="SAM" id="MobiDB-lite"/>
    </source>
</evidence>
<proteinExistence type="inferred from homology"/>
<dbReference type="PANTHER" id="PTHR33048:SF165">
    <property type="entry name" value="INTEGRAL MEMBRANE PROTEIN"/>
    <property type="match status" value="1"/>
</dbReference>
<dbReference type="EMBL" id="NHZQ01000087">
    <property type="protein sequence ID" value="PSK53764.1"/>
    <property type="molecule type" value="Genomic_DNA"/>
</dbReference>
<evidence type="ECO:0000256" key="5">
    <source>
        <dbReference type="ARBA" id="ARBA00038359"/>
    </source>
</evidence>
<evidence type="ECO:0000313" key="10">
    <source>
        <dbReference type="Proteomes" id="UP000243723"/>
    </source>
</evidence>
<feature type="transmembrane region" description="Helical" evidence="7">
    <location>
        <begin position="126"/>
        <end position="147"/>
    </location>
</feature>
<dbReference type="OrthoDB" id="3934549at2759"/>
<gene>
    <name evidence="9" type="ORF">B9Z65_7570</name>
</gene>
<sequence>MVREGAYGGRGQVLMGVGWFESCLGVGLCLLRLYGASQKAGHIRWDFLWVALATFFGIASHACFTVSILHGMGNHVSRLTFTEIFRALHWTWIAIFVGIVAVVFAKWAIIALLLEVQGPNAKKRRYFLWGLGAWIAACGMVQIVLSLTQCTPIERLWNPTVAGVCPRQLHAGNWSYFQGAIAVVSDLILALWPISIVWNLQTTFKVKLGFCALMAGGVLPAVASVVRTVLLPTLITSKDITYDFGGFMVWSATELWAVIILGSIPPLRPLFLRFFSKVHTTVSSKTRSALYGRGTHAGTQNGTAAQHGVPLQSVFAKSQVEKEREKKVAVMSSRGVGGGLDGGSEEDLTAAHRGADDLRGIYVSHEYAIEMGDRKKSESGSAGEGSWFEGRDSL</sequence>
<feature type="region of interest" description="Disordered" evidence="6">
    <location>
        <begin position="372"/>
        <end position="394"/>
    </location>
</feature>
<dbReference type="Pfam" id="PF20684">
    <property type="entry name" value="Fung_rhodopsin"/>
    <property type="match status" value="1"/>
</dbReference>
<feature type="domain" description="Rhodopsin" evidence="8">
    <location>
        <begin position="32"/>
        <end position="271"/>
    </location>
</feature>
<protein>
    <recommendedName>
        <fullName evidence="8">Rhodopsin domain-containing protein</fullName>
    </recommendedName>
</protein>
<keyword evidence="4 7" id="KW-0472">Membrane</keyword>
<feature type="transmembrane region" description="Helical" evidence="7">
    <location>
        <begin position="12"/>
        <end position="35"/>
    </location>
</feature>
<keyword evidence="3 7" id="KW-1133">Transmembrane helix</keyword>
<evidence type="ECO:0000256" key="2">
    <source>
        <dbReference type="ARBA" id="ARBA00022692"/>
    </source>
</evidence>
<dbReference type="InterPro" id="IPR052337">
    <property type="entry name" value="SAT4-like"/>
</dbReference>
<keyword evidence="10" id="KW-1185">Reference proteome</keyword>
<feature type="transmembrane region" description="Helical" evidence="7">
    <location>
        <begin position="176"/>
        <end position="198"/>
    </location>
</feature>
<feature type="transmembrane region" description="Helical" evidence="7">
    <location>
        <begin position="47"/>
        <end position="70"/>
    </location>
</feature>
<dbReference type="InterPro" id="IPR049326">
    <property type="entry name" value="Rhodopsin_dom_fungi"/>
</dbReference>
<evidence type="ECO:0000256" key="3">
    <source>
        <dbReference type="ARBA" id="ARBA00022989"/>
    </source>
</evidence>
<name>A0A2P7ZZW7_9PEZI</name>
<dbReference type="PANTHER" id="PTHR33048">
    <property type="entry name" value="PTH11-LIKE INTEGRAL MEMBRANE PROTEIN (AFU_ORTHOLOGUE AFUA_5G11245)"/>
    <property type="match status" value="1"/>
</dbReference>
<dbReference type="Proteomes" id="UP000243723">
    <property type="component" value="Unassembled WGS sequence"/>
</dbReference>
<keyword evidence="2 7" id="KW-0812">Transmembrane</keyword>
<organism evidence="9 10">
    <name type="scientific">Elsinoe australis</name>
    <dbReference type="NCBI Taxonomy" id="40998"/>
    <lineage>
        <taxon>Eukaryota</taxon>
        <taxon>Fungi</taxon>
        <taxon>Dikarya</taxon>
        <taxon>Ascomycota</taxon>
        <taxon>Pezizomycotina</taxon>
        <taxon>Dothideomycetes</taxon>
        <taxon>Dothideomycetidae</taxon>
        <taxon>Myriangiales</taxon>
        <taxon>Elsinoaceae</taxon>
        <taxon>Elsinoe</taxon>
    </lineage>
</organism>
<dbReference type="GO" id="GO:0016020">
    <property type="term" value="C:membrane"/>
    <property type="evidence" value="ECO:0007669"/>
    <property type="project" value="UniProtKB-SubCell"/>
</dbReference>
<feature type="compositionally biased region" description="Low complexity" evidence="6">
    <location>
        <begin position="379"/>
        <end position="388"/>
    </location>
</feature>
<comment type="caution">
    <text evidence="9">The sequence shown here is derived from an EMBL/GenBank/DDBJ whole genome shotgun (WGS) entry which is preliminary data.</text>
</comment>
<evidence type="ECO:0000256" key="7">
    <source>
        <dbReference type="SAM" id="Phobius"/>
    </source>
</evidence>
<evidence type="ECO:0000256" key="4">
    <source>
        <dbReference type="ARBA" id="ARBA00023136"/>
    </source>
</evidence>
<evidence type="ECO:0000313" key="9">
    <source>
        <dbReference type="EMBL" id="PSK53764.1"/>
    </source>
</evidence>
<evidence type="ECO:0000259" key="8">
    <source>
        <dbReference type="Pfam" id="PF20684"/>
    </source>
</evidence>
<feature type="transmembrane region" description="Helical" evidence="7">
    <location>
        <begin position="210"/>
        <end position="235"/>
    </location>
</feature>
<accession>A0A2P7ZZW7</accession>
<comment type="subcellular location">
    <subcellularLocation>
        <location evidence="1">Membrane</location>
        <topology evidence="1">Multi-pass membrane protein</topology>
    </subcellularLocation>
</comment>